<keyword evidence="1" id="KW-1133">Transmembrane helix</keyword>
<keyword evidence="1" id="KW-0472">Membrane</keyword>
<keyword evidence="1" id="KW-0812">Transmembrane</keyword>
<dbReference type="Proteomes" id="UP000249700">
    <property type="component" value="Unassembled WGS sequence"/>
</dbReference>
<protein>
    <submittedName>
        <fullName evidence="2">Uncharacterized protein</fullName>
    </submittedName>
</protein>
<sequence length="94" mass="9847">MPLHDLLPALTLVLHTLGLVICLVGLTIARQPSRKRLGQLLAGLGFLIAASPMFGQLAGVIPPPPATPLGGGGVTDILNVDHKPFMKIALKRRA</sequence>
<dbReference type="EMBL" id="QLSX01000008">
    <property type="protein sequence ID" value="RAR59719.1"/>
    <property type="molecule type" value="Genomic_DNA"/>
</dbReference>
<reference evidence="2 3" key="1">
    <citation type="submission" date="2018-06" db="EMBL/GenBank/DDBJ databases">
        <title>Comparative analysis of microorganisms from saline springs in Andes Mountain Range, Colombia.</title>
        <authorList>
            <person name="Rubin E."/>
        </authorList>
    </citation>
    <scope>NUCLEOTIDE SEQUENCE [LARGE SCALE GENOMIC DNA]</scope>
    <source>
        <strain evidence="2 3">USBA-857</strain>
    </source>
</reference>
<proteinExistence type="predicted"/>
<dbReference type="RefSeq" id="WP_112055472.1">
    <property type="nucleotide sequence ID" value="NZ_QLSX01000008.1"/>
</dbReference>
<comment type="caution">
    <text evidence="2">The sequence shown here is derived from an EMBL/GenBank/DDBJ whole genome shotgun (WGS) entry which is preliminary data.</text>
</comment>
<dbReference type="AlphaFoldDB" id="A0A328XQ46"/>
<evidence type="ECO:0000256" key="1">
    <source>
        <dbReference type="SAM" id="Phobius"/>
    </source>
</evidence>
<feature type="transmembrane region" description="Helical" evidence="1">
    <location>
        <begin position="6"/>
        <end position="28"/>
    </location>
</feature>
<evidence type="ECO:0000313" key="3">
    <source>
        <dbReference type="Proteomes" id="UP000249700"/>
    </source>
</evidence>
<feature type="transmembrane region" description="Helical" evidence="1">
    <location>
        <begin position="40"/>
        <end position="61"/>
    </location>
</feature>
<accession>A0A328XQ46</accession>
<organism evidence="2 3">
    <name type="scientific">Onishia taeanensis</name>
    <dbReference type="NCBI Taxonomy" id="284577"/>
    <lineage>
        <taxon>Bacteria</taxon>
        <taxon>Pseudomonadati</taxon>
        <taxon>Pseudomonadota</taxon>
        <taxon>Gammaproteobacteria</taxon>
        <taxon>Oceanospirillales</taxon>
        <taxon>Halomonadaceae</taxon>
        <taxon>Onishia</taxon>
    </lineage>
</organism>
<gene>
    <name evidence="2" type="ORF">BCL93_10866</name>
</gene>
<dbReference type="OrthoDB" id="6173562at2"/>
<name>A0A328XQ46_9GAMM</name>
<evidence type="ECO:0000313" key="2">
    <source>
        <dbReference type="EMBL" id="RAR59719.1"/>
    </source>
</evidence>